<dbReference type="OrthoDB" id="10412320at2759"/>
<reference evidence="2 4" key="2">
    <citation type="submission" date="2023-09" db="EMBL/GenBank/DDBJ databases">
        <title>Complete-Gapless Cercospora beticola genome.</title>
        <authorList>
            <person name="Wyatt N.A."/>
            <person name="Spanner R.E."/>
            <person name="Bolton M.D."/>
        </authorList>
    </citation>
    <scope>NUCLEOTIDE SEQUENCE [LARGE SCALE GENOMIC DNA]</scope>
    <source>
        <strain evidence="2">Cb09-40</strain>
    </source>
</reference>
<organism evidence="1 3">
    <name type="scientific">Cercospora beticola</name>
    <name type="common">Sugarbeet leaf spot fungus</name>
    <dbReference type="NCBI Taxonomy" id="122368"/>
    <lineage>
        <taxon>Eukaryota</taxon>
        <taxon>Fungi</taxon>
        <taxon>Dikarya</taxon>
        <taxon>Ascomycota</taxon>
        <taxon>Pezizomycotina</taxon>
        <taxon>Dothideomycetes</taxon>
        <taxon>Dothideomycetidae</taxon>
        <taxon>Mycosphaerellales</taxon>
        <taxon>Mycosphaerellaceae</taxon>
        <taxon>Cercospora</taxon>
    </lineage>
</organism>
<sequence length="218" mass="24206">MAPVSSQQALEQLLEIGGFATDFTIMTQTKAFAVHQSVIDRSLPDNNLDGMACGNDELVLNVTAEVAEDFIRHSYGLQVPCLRRVAGLKPTVEQCLRVLDLSQRAAVNYFDYLTSDCNNWLREVVQSSADDPELLVAIGENLPYSSIMMDEMTGVYEDLLEKLADSMQTILTSRKDLLQRVVKCEELHCGVLGLLATRSETLQGVQKAKNDEVLARKH</sequence>
<evidence type="ECO:0000313" key="2">
    <source>
        <dbReference type="EMBL" id="WPB06969.1"/>
    </source>
</evidence>
<evidence type="ECO:0000313" key="1">
    <source>
        <dbReference type="EMBL" id="PIA96365.1"/>
    </source>
</evidence>
<proteinExistence type="predicted"/>
<keyword evidence="4" id="KW-1185">Reference proteome</keyword>
<reference evidence="1 3" key="1">
    <citation type="submission" date="2015-10" db="EMBL/GenBank/DDBJ databases">
        <title>The cercosporin biosynthetic gene cluster was horizontally transferred to several fungal lineages and shown to be expanded in Cercospora beticola based on microsynteny with recipient genomes.</title>
        <authorList>
            <person name="De Jonge R."/>
            <person name="Ebert M.K."/>
            <person name="Suttle J.C."/>
            <person name="Jurick Ii W.M."/>
            <person name="Secor G.A."/>
            <person name="Thomma B.P."/>
            <person name="Van De Peer Y."/>
            <person name="Bolton M.D."/>
        </authorList>
    </citation>
    <scope>NUCLEOTIDE SEQUENCE [LARGE SCALE GENOMIC DNA]</scope>
    <source>
        <strain evidence="1 3">09-40</strain>
    </source>
</reference>
<dbReference type="Proteomes" id="UP000230605">
    <property type="component" value="Chromosome 8"/>
</dbReference>
<dbReference type="EMBL" id="CP134191">
    <property type="protein sequence ID" value="WPB06969.1"/>
    <property type="molecule type" value="Genomic_DNA"/>
</dbReference>
<gene>
    <name evidence="1" type="ORF">CB0940_10262</name>
    <name evidence="2" type="ORF">RHO25_011629</name>
</gene>
<evidence type="ECO:0000313" key="4">
    <source>
        <dbReference type="Proteomes" id="UP001302367"/>
    </source>
</evidence>
<name>A0A2G5HV17_CERBT</name>
<evidence type="ECO:0000313" key="3">
    <source>
        <dbReference type="Proteomes" id="UP000230605"/>
    </source>
</evidence>
<protein>
    <submittedName>
        <fullName evidence="1">Uncharacterized protein</fullName>
    </submittedName>
</protein>
<dbReference type="Proteomes" id="UP001302367">
    <property type="component" value="Chromosome 8"/>
</dbReference>
<dbReference type="EMBL" id="LKMD01000103">
    <property type="protein sequence ID" value="PIA96365.1"/>
    <property type="molecule type" value="Genomic_DNA"/>
</dbReference>
<accession>A0A2G5HV17</accession>
<dbReference type="AlphaFoldDB" id="A0A2G5HV17"/>